<dbReference type="OrthoDB" id="9774448at2"/>
<dbReference type="RefSeq" id="WP_083031252.1">
    <property type="nucleotide sequence ID" value="NZ_AP022618.1"/>
</dbReference>
<keyword evidence="5 10" id="KW-1133">Transmembrane helix</keyword>
<dbReference type="CDD" id="cd06261">
    <property type="entry name" value="TM_PBP2"/>
    <property type="match status" value="1"/>
</dbReference>
<dbReference type="Pfam" id="PF00528">
    <property type="entry name" value="BPD_transp_1"/>
    <property type="match status" value="1"/>
</dbReference>
<keyword evidence="6" id="KW-0764">Sulfate transport</keyword>
<evidence type="ECO:0000256" key="3">
    <source>
        <dbReference type="ARBA" id="ARBA00022448"/>
    </source>
</evidence>
<dbReference type="GO" id="GO:0005886">
    <property type="term" value="C:plasma membrane"/>
    <property type="evidence" value="ECO:0007669"/>
    <property type="project" value="TreeGrafter"/>
</dbReference>
<evidence type="ECO:0000256" key="10">
    <source>
        <dbReference type="SAM" id="Phobius"/>
    </source>
</evidence>
<evidence type="ECO:0000313" key="13">
    <source>
        <dbReference type="Proteomes" id="UP000192801"/>
    </source>
</evidence>
<feature type="transmembrane region" description="Helical" evidence="10">
    <location>
        <begin position="91"/>
        <end position="113"/>
    </location>
</feature>
<dbReference type="PANTHER" id="PTHR30406">
    <property type="entry name" value="SULFATE TRANSPORT SYSTEM PERMEASE PROTEIN"/>
    <property type="match status" value="1"/>
</dbReference>
<evidence type="ECO:0000313" key="12">
    <source>
        <dbReference type="EMBL" id="ORA70026.1"/>
    </source>
</evidence>
<evidence type="ECO:0000256" key="6">
    <source>
        <dbReference type="ARBA" id="ARBA00023032"/>
    </source>
</evidence>
<evidence type="ECO:0000256" key="9">
    <source>
        <dbReference type="SAM" id="MobiDB-lite"/>
    </source>
</evidence>
<accession>A0A1X0DC90</accession>
<protein>
    <submittedName>
        <fullName evidence="12">Sulfate ABC transporter</fullName>
    </submittedName>
</protein>
<gene>
    <name evidence="12" type="ORF">BST26_12110</name>
</gene>
<comment type="subcellular location">
    <subcellularLocation>
        <location evidence="1">Membrane</location>
        <topology evidence="1">Multi-pass membrane protein</topology>
    </subcellularLocation>
</comment>
<dbReference type="InterPro" id="IPR035906">
    <property type="entry name" value="MetI-like_sf"/>
</dbReference>
<dbReference type="GO" id="GO:0015419">
    <property type="term" value="F:ABC-type sulfate transporter activity"/>
    <property type="evidence" value="ECO:0007669"/>
    <property type="project" value="InterPro"/>
</dbReference>
<sequence>MSPRWRRPARCIAVGYVLVLIGLPVALIVARSLAPGVATLWASITTPAALSALRLSLLLVAIVVPVNVVFGVATAILLARCRFRGKRLLESLLDLPFAVSPVIVGLAVVLLWGTGGVLARLAKELGVNVFGLPGMVAASIFVTAPFVVREVEPVLREIGPEPEQASAMLGARPWQTFRMVTLPGIRWGLTYGVVLTIARTLGEYGAVMQVSANNPGVSPTLTLLVSARDQRGDEYGSYAISTLMMAIAVLVLLVQAGITSHGRRAAVKRDTAVESIGEKGSFDDTGDHPARHLQTL</sequence>
<feature type="transmembrane region" description="Helical" evidence="10">
    <location>
        <begin position="125"/>
        <end position="148"/>
    </location>
</feature>
<keyword evidence="4 10" id="KW-0812">Transmembrane</keyword>
<dbReference type="Gene3D" id="1.10.3720.10">
    <property type="entry name" value="MetI-like"/>
    <property type="match status" value="1"/>
</dbReference>
<keyword evidence="7 10" id="KW-0472">Membrane</keyword>
<dbReference type="NCBIfam" id="TIGR00969">
    <property type="entry name" value="3a0106s02"/>
    <property type="match status" value="1"/>
</dbReference>
<comment type="subunit">
    <text evidence="2">The complex is composed of two ATP-binding proteins (CysA), two transmembrane proteins (CysT and CysW) and a solute-binding protein (CysP).</text>
</comment>
<comment type="caution">
    <text evidence="12">The sequence shown here is derived from an EMBL/GenBank/DDBJ whole genome shotgun (WGS) entry which is preliminary data.</text>
</comment>
<feature type="compositionally biased region" description="Basic and acidic residues" evidence="9">
    <location>
        <begin position="277"/>
        <end position="290"/>
    </location>
</feature>
<dbReference type="PANTHER" id="PTHR30406:SF1">
    <property type="entry name" value="SULFATE TRANSPORT SYSTEM PERMEASE PROTEIN CYSW"/>
    <property type="match status" value="1"/>
</dbReference>
<dbReference type="InterPro" id="IPR005667">
    <property type="entry name" value="Sulph_transpt2"/>
</dbReference>
<evidence type="ECO:0000259" key="11">
    <source>
        <dbReference type="PROSITE" id="PS50928"/>
    </source>
</evidence>
<keyword evidence="13" id="KW-1185">Reference proteome</keyword>
<dbReference type="Proteomes" id="UP000192801">
    <property type="component" value="Unassembled WGS sequence"/>
</dbReference>
<reference evidence="12 13" key="1">
    <citation type="submission" date="2016-12" db="EMBL/GenBank/DDBJ databases">
        <title>The new phylogeny of genus Mycobacterium.</title>
        <authorList>
            <person name="Tortoli E."/>
            <person name="Trovato A."/>
            <person name="Cirillo D.M."/>
        </authorList>
    </citation>
    <scope>NUCLEOTIDE SEQUENCE [LARGE SCALE GENOMIC DNA]</scope>
    <source>
        <strain evidence="12 13">DSM 45130</strain>
    </source>
</reference>
<feature type="transmembrane region" description="Helical" evidence="10">
    <location>
        <begin position="53"/>
        <end position="79"/>
    </location>
</feature>
<evidence type="ECO:0000256" key="4">
    <source>
        <dbReference type="ARBA" id="ARBA00022692"/>
    </source>
</evidence>
<comment type="function">
    <text evidence="8">Part of the ABC transporter complex CysAWTP (TC 3.A.1.6.1) involved in sulfate/thiosulfate import. Probably responsible for the translocation of the substrate across the membrane.</text>
</comment>
<dbReference type="EMBL" id="MVHS01000026">
    <property type="protein sequence ID" value="ORA70026.1"/>
    <property type="molecule type" value="Genomic_DNA"/>
</dbReference>
<name>A0A1X0DC90_9MYCO</name>
<keyword evidence="3" id="KW-0813">Transport</keyword>
<dbReference type="SUPFAM" id="SSF161098">
    <property type="entry name" value="MetI-like"/>
    <property type="match status" value="1"/>
</dbReference>
<dbReference type="InterPro" id="IPR000515">
    <property type="entry name" value="MetI-like"/>
</dbReference>
<feature type="transmembrane region" description="Helical" evidence="10">
    <location>
        <begin position="238"/>
        <end position="258"/>
    </location>
</feature>
<evidence type="ECO:0000256" key="1">
    <source>
        <dbReference type="ARBA" id="ARBA00004141"/>
    </source>
</evidence>
<evidence type="ECO:0000256" key="7">
    <source>
        <dbReference type="ARBA" id="ARBA00023136"/>
    </source>
</evidence>
<feature type="transmembrane region" description="Helical" evidence="10">
    <location>
        <begin position="12"/>
        <end position="33"/>
    </location>
</feature>
<proteinExistence type="predicted"/>
<evidence type="ECO:0000256" key="8">
    <source>
        <dbReference type="ARBA" id="ARBA00025323"/>
    </source>
</evidence>
<feature type="region of interest" description="Disordered" evidence="9">
    <location>
        <begin position="277"/>
        <end position="296"/>
    </location>
</feature>
<dbReference type="AlphaFoldDB" id="A0A1X0DC90"/>
<evidence type="ECO:0000256" key="5">
    <source>
        <dbReference type="ARBA" id="ARBA00022989"/>
    </source>
</evidence>
<evidence type="ECO:0000256" key="2">
    <source>
        <dbReference type="ARBA" id="ARBA00011779"/>
    </source>
</evidence>
<feature type="domain" description="ABC transmembrane type-1" evidence="11">
    <location>
        <begin position="53"/>
        <end position="256"/>
    </location>
</feature>
<dbReference type="STRING" id="444597.BST26_12110"/>
<dbReference type="PROSITE" id="PS50928">
    <property type="entry name" value="ABC_TM1"/>
    <property type="match status" value="1"/>
</dbReference>
<organism evidence="12 13">
    <name type="scientific">Mycolicibacterium insubricum</name>
    <dbReference type="NCBI Taxonomy" id="444597"/>
    <lineage>
        <taxon>Bacteria</taxon>
        <taxon>Bacillati</taxon>
        <taxon>Actinomycetota</taxon>
        <taxon>Actinomycetes</taxon>
        <taxon>Mycobacteriales</taxon>
        <taxon>Mycobacteriaceae</taxon>
        <taxon>Mycolicibacterium</taxon>
    </lineage>
</organism>